<keyword evidence="3 5" id="KW-0238">DNA-binding</keyword>
<dbReference type="InterPro" id="IPR050090">
    <property type="entry name" value="Tyrosine_recombinase_XerCD"/>
</dbReference>
<keyword evidence="4" id="KW-0233">DNA recombination</keyword>
<dbReference type="PANTHER" id="PTHR30349">
    <property type="entry name" value="PHAGE INTEGRASE-RELATED"/>
    <property type="match status" value="1"/>
</dbReference>
<sequence length="304" mass="34345">MTKSIIFPAGGWGLHARGWHRALKAQNKSDNTIRIYIYAVRQLGEWACSQAEPFEADETTPDHINQFIAALIEKTSAPNGHTNYRALRTFFKWMVESEEEMDRSPMDRTKAPDLPEQPVPIVTDGGMTELLNVCKGKDFESVRDTAIIRLYFDTAARLSEAVINLDDLDLDVDVIRVLGKGRRHRTIPFGPKTGTAITRYLKARAKHKHAGKPDLWLGLRGPMTADGIKQMIKRRGQQAGIGNMFAHRLRHTFAHTWQLKGGNETDLMRIMGWKSDQMLRRYGASAADERAHSSHRSMGLGDRV</sequence>
<dbReference type="Gene3D" id="1.10.443.10">
    <property type="entry name" value="Intergrase catalytic core"/>
    <property type="match status" value="1"/>
</dbReference>
<dbReference type="Gene3D" id="1.10.150.130">
    <property type="match status" value="1"/>
</dbReference>
<dbReference type="GO" id="GO:0006310">
    <property type="term" value="P:DNA recombination"/>
    <property type="evidence" value="ECO:0007669"/>
    <property type="project" value="UniProtKB-KW"/>
</dbReference>
<evidence type="ECO:0000256" key="3">
    <source>
        <dbReference type="ARBA" id="ARBA00023125"/>
    </source>
</evidence>
<dbReference type="Pfam" id="PF13495">
    <property type="entry name" value="Phage_int_SAM_4"/>
    <property type="match status" value="1"/>
</dbReference>
<evidence type="ECO:0000313" key="9">
    <source>
        <dbReference type="EMBL" id="SDL17159.1"/>
    </source>
</evidence>
<dbReference type="Pfam" id="PF00589">
    <property type="entry name" value="Phage_integrase"/>
    <property type="match status" value="1"/>
</dbReference>
<dbReference type="RefSeq" id="WP_176929729.1">
    <property type="nucleotide sequence ID" value="NZ_FNET01000009.1"/>
</dbReference>
<feature type="domain" description="Core-binding (CB)" evidence="8">
    <location>
        <begin position="10"/>
        <end position="95"/>
    </location>
</feature>
<dbReference type="GO" id="GO:0015074">
    <property type="term" value="P:DNA integration"/>
    <property type="evidence" value="ECO:0007669"/>
    <property type="project" value="UniProtKB-KW"/>
</dbReference>
<evidence type="ECO:0000256" key="1">
    <source>
        <dbReference type="ARBA" id="ARBA00008857"/>
    </source>
</evidence>
<keyword evidence="2" id="KW-0229">DNA integration</keyword>
<comment type="similarity">
    <text evidence="1">Belongs to the 'phage' integrase family.</text>
</comment>
<name>A0A1G9HW26_9PSEU</name>
<dbReference type="InterPro" id="IPR010998">
    <property type="entry name" value="Integrase_recombinase_N"/>
</dbReference>
<evidence type="ECO:0000256" key="5">
    <source>
        <dbReference type="PROSITE-ProRule" id="PRU01248"/>
    </source>
</evidence>
<protein>
    <submittedName>
        <fullName evidence="9">Site-specific recombinase XerD</fullName>
    </submittedName>
</protein>
<evidence type="ECO:0000256" key="4">
    <source>
        <dbReference type="ARBA" id="ARBA00023172"/>
    </source>
</evidence>
<evidence type="ECO:0000259" key="7">
    <source>
        <dbReference type="PROSITE" id="PS51898"/>
    </source>
</evidence>
<dbReference type="InterPro" id="IPR004107">
    <property type="entry name" value="Integrase_SAM-like_N"/>
</dbReference>
<dbReference type="PROSITE" id="PS51898">
    <property type="entry name" value="TYR_RECOMBINASE"/>
    <property type="match status" value="1"/>
</dbReference>
<dbReference type="GO" id="GO:0003677">
    <property type="term" value="F:DNA binding"/>
    <property type="evidence" value="ECO:0007669"/>
    <property type="project" value="UniProtKB-UniRule"/>
</dbReference>
<gene>
    <name evidence="9" type="ORF">SAMN04488074_109188</name>
</gene>
<organism evidence="9 10">
    <name type="scientific">Lentzea albidocapillata subsp. violacea</name>
    <dbReference type="NCBI Taxonomy" id="128104"/>
    <lineage>
        <taxon>Bacteria</taxon>
        <taxon>Bacillati</taxon>
        <taxon>Actinomycetota</taxon>
        <taxon>Actinomycetes</taxon>
        <taxon>Pseudonocardiales</taxon>
        <taxon>Pseudonocardiaceae</taxon>
        <taxon>Lentzea</taxon>
    </lineage>
</organism>
<evidence type="ECO:0000256" key="6">
    <source>
        <dbReference type="SAM" id="MobiDB-lite"/>
    </source>
</evidence>
<dbReference type="SUPFAM" id="SSF56349">
    <property type="entry name" value="DNA breaking-rejoining enzymes"/>
    <property type="match status" value="1"/>
</dbReference>
<dbReference type="InterPro" id="IPR044068">
    <property type="entry name" value="CB"/>
</dbReference>
<accession>A0A1G9HW26</accession>
<dbReference type="InterPro" id="IPR002104">
    <property type="entry name" value="Integrase_catalytic"/>
</dbReference>
<dbReference type="Proteomes" id="UP000199682">
    <property type="component" value="Unassembled WGS sequence"/>
</dbReference>
<evidence type="ECO:0000259" key="8">
    <source>
        <dbReference type="PROSITE" id="PS51900"/>
    </source>
</evidence>
<feature type="domain" description="Tyr recombinase" evidence="7">
    <location>
        <begin position="116"/>
        <end position="296"/>
    </location>
</feature>
<dbReference type="AlphaFoldDB" id="A0A1G9HW26"/>
<evidence type="ECO:0000256" key="2">
    <source>
        <dbReference type="ARBA" id="ARBA00022908"/>
    </source>
</evidence>
<feature type="region of interest" description="Disordered" evidence="6">
    <location>
        <begin position="285"/>
        <end position="304"/>
    </location>
</feature>
<dbReference type="PROSITE" id="PS51900">
    <property type="entry name" value="CB"/>
    <property type="match status" value="1"/>
</dbReference>
<dbReference type="PANTHER" id="PTHR30349:SF41">
    <property type="entry name" value="INTEGRASE_RECOMBINASE PROTEIN MJ0367-RELATED"/>
    <property type="match status" value="1"/>
</dbReference>
<evidence type="ECO:0000313" key="10">
    <source>
        <dbReference type="Proteomes" id="UP000199682"/>
    </source>
</evidence>
<dbReference type="InterPro" id="IPR013762">
    <property type="entry name" value="Integrase-like_cat_sf"/>
</dbReference>
<dbReference type="InterPro" id="IPR011010">
    <property type="entry name" value="DNA_brk_join_enz"/>
</dbReference>
<reference evidence="10" key="1">
    <citation type="submission" date="2016-10" db="EMBL/GenBank/DDBJ databases">
        <authorList>
            <person name="Varghese N."/>
            <person name="Submissions S."/>
        </authorList>
    </citation>
    <scope>NUCLEOTIDE SEQUENCE [LARGE SCALE GENOMIC DNA]</scope>
    <source>
        <strain evidence="10">DSM 44796</strain>
    </source>
</reference>
<dbReference type="EMBL" id="FNET01000009">
    <property type="protein sequence ID" value="SDL17159.1"/>
    <property type="molecule type" value="Genomic_DNA"/>
</dbReference>
<proteinExistence type="inferred from homology"/>